<evidence type="ECO:0000313" key="1">
    <source>
        <dbReference type="EMBL" id="CDG16750.1"/>
    </source>
</evidence>
<dbReference type="AlphaFoldDB" id="A0A068QSH5"/>
<dbReference type="Proteomes" id="UP000032721">
    <property type="component" value="Chromosome"/>
</dbReference>
<evidence type="ECO:0000313" key="2">
    <source>
        <dbReference type="Proteomes" id="UP000032721"/>
    </source>
</evidence>
<sequence length="44" mass="5287">MFFTYLNLDRNAYLNIKGDRRMRNSPFRNSYLLPFVLYKNVAPG</sequence>
<organism evidence="1 2">
    <name type="scientific">Xenorhabdus doucetiae</name>
    <dbReference type="NCBI Taxonomy" id="351671"/>
    <lineage>
        <taxon>Bacteria</taxon>
        <taxon>Pseudomonadati</taxon>
        <taxon>Pseudomonadota</taxon>
        <taxon>Gammaproteobacteria</taxon>
        <taxon>Enterobacterales</taxon>
        <taxon>Morganellaceae</taxon>
        <taxon>Xenorhabdus</taxon>
    </lineage>
</organism>
<protein>
    <submittedName>
        <fullName evidence="1">Uncharacterized protein</fullName>
    </submittedName>
</protein>
<dbReference type="EMBL" id="FO704550">
    <property type="protein sequence ID" value="CDG16750.1"/>
    <property type="molecule type" value="Genomic_DNA"/>
</dbReference>
<proteinExistence type="predicted"/>
<name>A0A068QSH5_9GAMM</name>
<accession>A0A068QSH5</accession>
<reference evidence="1 2" key="1">
    <citation type="submission" date="2013-07" db="EMBL/GenBank/DDBJ databases">
        <authorList>
            <person name="Genoscope - CEA"/>
        </authorList>
    </citation>
    <scope>NUCLEOTIDE SEQUENCE [LARGE SCALE GENOMIC DNA]</scope>
    <source>
        <strain evidence="2">FRM16 / DSM 17909</strain>
    </source>
</reference>
<dbReference type="HOGENOM" id="CLU_3224047_0_0_6"/>
<gene>
    <name evidence="1" type="ORF">XDD1_1047</name>
</gene>
<dbReference type="STRING" id="351671.XDD1_1047"/>
<dbReference type="KEGG" id="xdo:XDD1_1047"/>